<dbReference type="Pfam" id="PF02984">
    <property type="entry name" value="Cyclin_C"/>
    <property type="match status" value="1"/>
</dbReference>
<keyword evidence="2" id="KW-0132">Cell division</keyword>
<dbReference type="InterPro" id="IPR013763">
    <property type="entry name" value="Cyclin-like_dom"/>
</dbReference>
<evidence type="ECO:0000259" key="7">
    <source>
        <dbReference type="SMART" id="SM00385"/>
    </source>
</evidence>
<dbReference type="InterPro" id="IPR036915">
    <property type="entry name" value="Cyclin-like_sf"/>
</dbReference>
<accession>A0A0F8BUP7</accession>
<dbReference type="SUPFAM" id="SSF47954">
    <property type="entry name" value="Cyclin-like"/>
    <property type="match status" value="2"/>
</dbReference>
<feature type="domain" description="Cyclin-like" evidence="7">
    <location>
        <begin position="335"/>
        <end position="416"/>
    </location>
</feature>
<feature type="domain" description="Cyclin C-terminal" evidence="8">
    <location>
        <begin position="331"/>
        <end position="445"/>
    </location>
</feature>
<dbReference type="Pfam" id="PF00134">
    <property type="entry name" value="Cyclin_N"/>
    <property type="match status" value="1"/>
</dbReference>
<dbReference type="PIRSF" id="PIRSF001771">
    <property type="entry name" value="Cyclin_A_B_D_E"/>
    <property type="match status" value="1"/>
</dbReference>
<keyword evidence="10" id="KW-1185">Reference proteome</keyword>
<reference evidence="9 10" key="1">
    <citation type="submission" date="2015-04" db="EMBL/GenBank/DDBJ databases">
        <title>Genome sequence of Ceratocystis platani, a major pathogen of plane trees.</title>
        <authorList>
            <person name="Belbahri L."/>
        </authorList>
    </citation>
    <scope>NUCLEOTIDE SEQUENCE [LARGE SCALE GENOMIC DNA]</scope>
    <source>
        <strain evidence="9 10">CFO</strain>
    </source>
</reference>
<dbReference type="Proteomes" id="UP000034841">
    <property type="component" value="Unassembled WGS sequence"/>
</dbReference>
<keyword evidence="3 5" id="KW-0195">Cyclin</keyword>
<evidence type="ECO:0000256" key="2">
    <source>
        <dbReference type="ARBA" id="ARBA00022618"/>
    </source>
</evidence>
<dbReference type="InterPro" id="IPR046965">
    <property type="entry name" value="Cyclin_A/B-like"/>
</dbReference>
<dbReference type="FunFam" id="1.10.472.10:FF:000005">
    <property type="entry name" value="G2/mitotic-specific cyclin B"/>
    <property type="match status" value="1"/>
</dbReference>
<dbReference type="GO" id="GO:0051301">
    <property type="term" value="P:cell division"/>
    <property type="evidence" value="ECO:0007669"/>
    <property type="project" value="UniProtKB-KW"/>
</dbReference>
<evidence type="ECO:0000256" key="1">
    <source>
        <dbReference type="ARBA" id="ARBA00006955"/>
    </source>
</evidence>
<feature type="region of interest" description="Disordered" evidence="6">
    <location>
        <begin position="37"/>
        <end position="58"/>
    </location>
</feature>
<evidence type="ECO:0000256" key="3">
    <source>
        <dbReference type="ARBA" id="ARBA00023127"/>
    </source>
</evidence>
<evidence type="ECO:0000259" key="8">
    <source>
        <dbReference type="SMART" id="SM01332"/>
    </source>
</evidence>
<evidence type="ECO:0000313" key="9">
    <source>
        <dbReference type="EMBL" id="KKF96293.1"/>
    </source>
</evidence>
<dbReference type="OrthoDB" id="5590282at2759"/>
<gene>
    <name evidence="9" type="primary">nimE</name>
    <name evidence="9" type="ORF">CFO_g1362</name>
</gene>
<dbReference type="InterPro" id="IPR004367">
    <property type="entry name" value="Cyclin_C-dom"/>
</dbReference>
<dbReference type="PANTHER" id="PTHR10177">
    <property type="entry name" value="CYCLINS"/>
    <property type="match status" value="1"/>
</dbReference>
<evidence type="ECO:0000256" key="4">
    <source>
        <dbReference type="ARBA" id="ARBA00023306"/>
    </source>
</evidence>
<dbReference type="EMBL" id="LBBL01000051">
    <property type="protein sequence ID" value="KKF96293.1"/>
    <property type="molecule type" value="Genomic_DNA"/>
</dbReference>
<dbReference type="SMART" id="SM00385">
    <property type="entry name" value="CYCLIN"/>
    <property type="match status" value="2"/>
</dbReference>
<organism evidence="9 10">
    <name type="scientific">Ceratocystis fimbriata f. sp. platani</name>
    <dbReference type="NCBI Taxonomy" id="88771"/>
    <lineage>
        <taxon>Eukaryota</taxon>
        <taxon>Fungi</taxon>
        <taxon>Dikarya</taxon>
        <taxon>Ascomycota</taxon>
        <taxon>Pezizomycotina</taxon>
        <taxon>Sordariomycetes</taxon>
        <taxon>Hypocreomycetidae</taxon>
        <taxon>Microascales</taxon>
        <taxon>Ceratocystidaceae</taxon>
        <taxon>Ceratocystis</taxon>
    </lineage>
</organism>
<dbReference type="InterPro" id="IPR039361">
    <property type="entry name" value="Cyclin"/>
</dbReference>
<dbReference type="InterPro" id="IPR006671">
    <property type="entry name" value="Cyclin_N"/>
</dbReference>
<keyword evidence="4" id="KW-0131">Cell cycle</keyword>
<feature type="region of interest" description="Disordered" evidence="6">
    <location>
        <begin position="131"/>
        <end position="153"/>
    </location>
</feature>
<comment type="similarity">
    <text evidence="1">Belongs to the cyclin family. Cyclin AB subfamily.</text>
</comment>
<protein>
    <submittedName>
        <fullName evidence="9">G2/mitotic-specific cyclin-B</fullName>
    </submittedName>
</protein>
<dbReference type="Gene3D" id="1.10.472.10">
    <property type="entry name" value="Cyclin-like"/>
    <property type="match status" value="2"/>
</dbReference>
<feature type="domain" description="Cyclin-like" evidence="7">
    <location>
        <begin position="238"/>
        <end position="322"/>
    </location>
</feature>
<comment type="caution">
    <text evidence="9">The sequence shown here is derived from an EMBL/GenBank/DDBJ whole genome shotgun (WGS) entry which is preliminary data.</text>
</comment>
<dbReference type="CDD" id="cd20512">
    <property type="entry name" value="CYCLIN_CLBs_yeast_rpt2"/>
    <property type="match status" value="1"/>
</dbReference>
<dbReference type="GO" id="GO:0044772">
    <property type="term" value="P:mitotic cell cycle phase transition"/>
    <property type="evidence" value="ECO:0007669"/>
    <property type="project" value="InterPro"/>
</dbReference>
<evidence type="ECO:0000313" key="10">
    <source>
        <dbReference type="Proteomes" id="UP000034841"/>
    </source>
</evidence>
<dbReference type="SMART" id="SM01332">
    <property type="entry name" value="Cyclin_C"/>
    <property type="match status" value="1"/>
</dbReference>
<proteinExistence type="inferred from homology"/>
<sequence>MPPSEMTTRRMLSNENDNSAAVNAIVRAKASALNAEPAAKGLQTKKAANGSGIPRKRAALGDVSNMGKGDVVEGKKKGLVSKATSQVTSRVSTRSAAARANGITKEKKQTIELKRAASTSGVQKRKALASAASEAQADGQPSRKRISVESDKGTKAAIAVPHVPMAPIHENMIEKKTVYPSGVRNLEDDDFDDPLMVAEYANDIFEYLRQIEPDTLPHPDYMDVQDDLEWKTRAILVDWLVEVHTRFHLLPETLFLAINIADRFMSQKTVHLERLQLVGMTAMFIAAKYEEIISPSVTSFRELAEGGFSEEEILSAERAILATLDYNMSYPNPMNFLRRISKADNYDIEARTIGKYLMEISILDHRLIGYPGSLLAAGAMYLARLILDRGEWDETLAFYAGYSEEEIEPIVATMVDYMVRPTTHEAFFRKYACKKFLKASIISRNWAKANMRHFRISNPMVSVDDLA</sequence>
<dbReference type="AlphaFoldDB" id="A0A0F8BUP7"/>
<name>A0A0F8BUP7_CERFI</name>
<dbReference type="GO" id="GO:0016538">
    <property type="term" value="F:cyclin-dependent protein serine/threonine kinase regulator activity"/>
    <property type="evidence" value="ECO:0007669"/>
    <property type="project" value="InterPro"/>
</dbReference>
<evidence type="ECO:0000256" key="5">
    <source>
        <dbReference type="RuleBase" id="RU000383"/>
    </source>
</evidence>
<evidence type="ECO:0000256" key="6">
    <source>
        <dbReference type="SAM" id="MobiDB-lite"/>
    </source>
</evidence>